<accession>F2J5L2</accession>
<dbReference type="KEGG" id="pgv:SL003B_1668"/>
<proteinExistence type="predicted"/>
<dbReference type="AlphaFoldDB" id="F2J5L2"/>
<reference evidence="1 2" key="1">
    <citation type="journal article" date="2011" name="J. Bacteriol.">
        <title>Complete genome sequence of Polymorphum gilvum SL003B-26A1T, a crude oil-degrading bacterium from oil-polluted saline soil.</title>
        <authorList>
            <person name="Li S.G."/>
            <person name="Tang Y.Q."/>
            <person name="Nie Y."/>
            <person name="Cai M."/>
            <person name="Wu X.L."/>
        </authorList>
    </citation>
    <scope>NUCLEOTIDE SEQUENCE [LARGE SCALE GENOMIC DNA]</scope>
    <source>
        <strain evidence="2">LMG 25793 / CGMCC 1.9160 / SL003B-26A1</strain>
    </source>
</reference>
<dbReference type="HOGENOM" id="CLU_2303360_0_0_5"/>
<evidence type="ECO:0000313" key="2">
    <source>
        <dbReference type="Proteomes" id="UP000008130"/>
    </source>
</evidence>
<evidence type="ECO:0000313" key="1">
    <source>
        <dbReference type="EMBL" id="ADZ70096.1"/>
    </source>
</evidence>
<name>F2J5L2_POLGS</name>
<dbReference type="Proteomes" id="UP000008130">
    <property type="component" value="Chromosome"/>
</dbReference>
<dbReference type="RefSeq" id="WP_013652413.1">
    <property type="nucleotide sequence ID" value="NC_015259.1"/>
</dbReference>
<keyword evidence="2" id="KW-1185">Reference proteome</keyword>
<sequence length="100" mass="11044">MANEKSADERKLRRLTDLLDRALFELRGELVSMVETACELAWDGMDHVPVPGTACPVSVPGIAARALLIIEIEAEIGRPAEHPEPQWLDDLLDGKWGLIT</sequence>
<gene>
    <name evidence="1" type="ordered locus">SL003B_1668</name>
</gene>
<dbReference type="STRING" id="991905.SL003B_1668"/>
<organism evidence="1 2">
    <name type="scientific">Polymorphum gilvum (strain LMG 25793 / CGMCC 1.9160 / SL003B-26A1)</name>
    <dbReference type="NCBI Taxonomy" id="991905"/>
    <lineage>
        <taxon>Bacteria</taxon>
        <taxon>Pseudomonadati</taxon>
        <taxon>Pseudomonadota</taxon>
        <taxon>Alphaproteobacteria</taxon>
        <taxon>Rhodobacterales</taxon>
        <taxon>Paracoccaceae</taxon>
        <taxon>Polymorphum</taxon>
    </lineage>
</organism>
<dbReference type="EMBL" id="CP002568">
    <property type="protein sequence ID" value="ADZ70096.1"/>
    <property type="molecule type" value="Genomic_DNA"/>
</dbReference>
<protein>
    <submittedName>
        <fullName evidence="1">Uncharacterized protein</fullName>
    </submittedName>
</protein>